<gene>
    <name evidence="1" type="ORF">SBAD_LOCUS3252</name>
</gene>
<accession>A0A183II07</accession>
<dbReference type="EMBL" id="UZAM01007648">
    <property type="protein sequence ID" value="VDP00531.1"/>
    <property type="molecule type" value="Genomic_DNA"/>
</dbReference>
<keyword evidence="2" id="KW-1185">Reference proteome</keyword>
<organism evidence="3">
    <name type="scientific">Soboliphyme baturini</name>
    <dbReference type="NCBI Taxonomy" id="241478"/>
    <lineage>
        <taxon>Eukaryota</taxon>
        <taxon>Metazoa</taxon>
        <taxon>Ecdysozoa</taxon>
        <taxon>Nematoda</taxon>
        <taxon>Enoplea</taxon>
        <taxon>Dorylaimia</taxon>
        <taxon>Dioctophymatida</taxon>
        <taxon>Dioctophymatoidea</taxon>
        <taxon>Soboliphymatidae</taxon>
        <taxon>Soboliphyme</taxon>
    </lineage>
</organism>
<reference evidence="1 2" key="2">
    <citation type="submission" date="2018-11" db="EMBL/GenBank/DDBJ databases">
        <authorList>
            <consortium name="Pathogen Informatics"/>
        </authorList>
    </citation>
    <scope>NUCLEOTIDE SEQUENCE [LARGE SCALE GENOMIC DNA]</scope>
</reference>
<sequence>MASGYAKRNNNVKTQCTSCKCFQLNRSLLCSSSSSSSSSFEILVVCGDCSEVLGTQNTAEERTCWRGVVVEATVAKMTAAAQRWLVIDQDARQWSRWYVGVAINYFGNRRGASI</sequence>
<dbReference type="WBParaSite" id="SBAD_0000340601-mRNA-1">
    <property type="protein sequence ID" value="SBAD_0000340601-mRNA-1"/>
    <property type="gene ID" value="SBAD_0000340601"/>
</dbReference>
<dbReference type="AlphaFoldDB" id="A0A183II07"/>
<evidence type="ECO:0000313" key="1">
    <source>
        <dbReference type="EMBL" id="VDP00531.1"/>
    </source>
</evidence>
<dbReference type="Proteomes" id="UP000270296">
    <property type="component" value="Unassembled WGS sequence"/>
</dbReference>
<name>A0A183II07_9BILA</name>
<evidence type="ECO:0000313" key="2">
    <source>
        <dbReference type="Proteomes" id="UP000270296"/>
    </source>
</evidence>
<evidence type="ECO:0000313" key="3">
    <source>
        <dbReference type="WBParaSite" id="SBAD_0000340601-mRNA-1"/>
    </source>
</evidence>
<proteinExistence type="predicted"/>
<reference evidence="3" key="1">
    <citation type="submission" date="2016-06" db="UniProtKB">
        <authorList>
            <consortium name="WormBaseParasite"/>
        </authorList>
    </citation>
    <scope>IDENTIFICATION</scope>
</reference>
<protein>
    <submittedName>
        <fullName evidence="3">Pentatricopeptide repeat-containing protein</fullName>
    </submittedName>
</protein>